<dbReference type="PANTHER" id="PTHR33393:SF11">
    <property type="entry name" value="POLYGLUTAMINE SYNTHESIS ACCESSORY PROTEIN RV0574C-RELATED"/>
    <property type="match status" value="1"/>
</dbReference>
<dbReference type="AlphaFoldDB" id="A0A4Z0C5I3"/>
<proteinExistence type="inferred from homology"/>
<accession>A0A4Z0C5I3</accession>
<dbReference type="CDD" id="cd07381">
    <property type="entry name" value="MPP_CapA"/>
    <property type="match status" value="1"/>
</dbReference>
<name>A0A4Z0C5I3_9BURK</name>
<evidence type="ECO:0000313" key="4">
    <source>
        <dbReference type="Proteomes" id="UP000298180"/>
    </source>
</evidence>
<dbReference type="Gene3D" id="3.60.21.10">
    <property type="match status" value="1"/>
</dbReference>
<dbReference type="PANTHER" id="PTHR33393">
    <property type="entry name" value="POLYGLUTAMINE SYNTHESIS ACCESSORY PROTEIN RV0574C-RELATED"/>
    <property type="match status" value="1"/>
</dbReference>
<dbReference type="InterPro" id="IPR052169">
    <property type="entry name" value="CW_Biosynth-Accessory"/>
</dbReference>
<evidence type="ECO:0000259" key="2">
    <source>
        <dbReference type="SMART" id="SM00854"/>
    </source>
</evidence>
<comment type="caution">
    <text evidence="3">The sequence shown here is derived from an EMBL/GenBank/DDBJ whole genome shotgun (WGS) entry which is preliminary data.</text>
</comment>
<reference evidence="3 4" key="1">
    <citation type="submission" date="2019-03" db="EMBL/GenBank/DDBJ databases">
        <title>Ramlibacter henchirensis DSM 14656, whole genome shotgun sequence.</title>
        <authorList>
            <person name="Zhang X."/>
            <person name="Feng G."/>
            <person name="Zhu H."/>
        </authorList>
    </citation>
    <scope>NUCLEOTIDE SEQUENCE [LARGE SCALE GENOMIC DNA]</scope>
    <source>
        <strain evidence="3 4">DSM 14656</strain>
    </source>
</reference>
<protein>
    <submittedName>
        <fullName evidence="3">CapA family protein</fullName>
    </submittedName>
</protein>
<evidence type="ECO:0000313" key="3">
    <source>
        <dbReference type="EMBL" id="TFZ06162.1"/>
    </source>
</evidence>
<dbReference type="SUPFAM" id="SSF56300">
    <property type="entry name" value="Metallo-dependent phosphatases"/>
    <property type="match status" value="1"/>
</dbReference>
<dbReference type="InterPro" id="IPR019079">
    <property type="entry name" value="Capsule_synth_CapA"/>
</dbReference>
<organism evidence="3 4">
    <name type="scientific">Ramlibacter henchirensis</name>
    <dbReference type="NCBI Taxonomy" id="204072"/>
    <lineage>
        <taxon>Bacteria</taxon>
        <taxon>Pseudomonadati</taxon>
        <taxon>Pseudomonadota</taxon>
        <taxon>Betaproteobacteria</taxon>
        <taxon>Burkholderiales</taxon>
        <taxon>Comamonadaceae</taxon>
        <taxon>Ramlibacter</taxon>
    </lineage>
</organism>
<dbReference type="Pfam" id="PF09587">
    <property type="entry name" value="PGA_cap"/>
    <property type="match status" value="1"/>
</dbReference>
<sequence>MDTLRLLLAGDVMTGRGIDQVLPHPGDPRLHESWMRDAREYVRLAERANGPVPAPVGPEYIWGDALAVMERLAPALRIVNLETAITATGQPWPDKGIHYRMHPANMACLRAAGLDACALANNHVLDWGLEGLHETLATLEAAGVQIAGAGRDRAQAWTPAVLPLADGRRLLLFSFATESSGVPREWAARSNRPGVALLPGLGTRTAQTIARRVEAHRKPGDRVVVSIHWGGNWGLDIPPAHQAFARELIDLGAADVVHGHSSHHPLPVEVWHGRAILYGCGDLLNDYEGIGAHGHLRCDVGCLYVLTLDEAGNLHELEVEPLQLRRLRLGKADAMARSWLLSVFNEGGRALGTRMQSMADGSFAMCWK</sequence>
<comment type="similarity">
    <text evidence="1">Belongs to the CapA family.</text>
</comment>
<evidence type="ECO:0000256" key="1">
    <source>
        <dbReference type="ARBA" id="ARBA00005662"/>
    </source>
</evidence>
<gene>
    <name evidence="3" type="ORF">EZ313_05830</name>
</gene>
<keyword evidence="4" id="KW-1185">Reference proteome</keyword>
<dbReference type="InterPro" id="IPR029052">
    <property type="entry name" value="Metallo-depent_PP-like"/>
</dbReference>
<dbReference type="OrthoDB" id="5405713at2"/>
<feature type="domain" description="Capsule synthesis protein CapA" evidence="2">
    <location>
        <begin position="5"/>
        <end position="287"/>
    </location>
</feature>
<dbReference type="EMBL" id="SMLM01000001">
    <property type="protein sequence ID" value="TFZ06162.1"/>
    <property type="molecule type" value="Genomic_DNA"/>
</dbReference>
<dbReference type="SMART" id="SM00854">
    <property type="entry name" value="PGA_cap"/>
    <property type="match status" value="1"/>
</dbReference>
<dbReference type="Proteomes" id="UP000298180">
    <property type="component" value="Unassembled WGS sequence"/>
</dbReference>
<dbReference type="RefSeq" id="WP_135262249.1">
    <property type="nucleotide sequence ID" value="NZ_SMLM01000001.1"/>
</dbReference>